<protein>
    <submittedName>
        <fullName evidence="1">Uncharacterized protein</fullName>
    </submittedName>
</protein>
<accession>A0A5C2RYN7</accession>
<keyword evidence="2" id="KW-1185">Reference proteome</keyword>
<evidence type="ECO:0000313" key="1">
    <source>
        <dbReference type="EMBL" id="RPD56170.1"/>
    </source>
</evidence>
<sequence>MVVRAGHTPQGHERCGGFQSTPGILLRGSASDGTLRLCTCSSDDVGLNAVPGWMFLQGLCVPMSSGMLQTKKHKAGSPSSSQTVELREENMDNAIWELAKVALEVLSRSSESSAKQGQGHRHHEVFSPLMAIAEPSSSLRGGSGRNPRLQSLYVFGILRVAWELAQA</sequence>
<evidence type="ECO:0000313" key="2">
    <source>
        <dbReference type="Proteomes" id="UP000313359"/>
    </source>
</evidence>
<dbReference type="AlphaFoldDB" id="A0A5C2RYN7"/>
<reference evidence="1" key="1">
    <citation type="journal article" date="2018" name="Genome Biol. Evol.">
        <title>Genomics and development of Lentinus tigrinus, a white-rot wood-decaying mushroom with dimorphic fruiting bodies.</title>
        <authorList>
            <person name="Wu B."/>
            <person name="Xu Z."/>
            <person name="Knudson A."/>
            <person name="Carlson A."/>
            <person name="Chen N."/>
            <person name="Kovaka S."/>
            <person name="LaButti K."/>
            <person name="Lipzen A."/>
            <person name="Pennachio C."/>
            <person name="Riley R."/>
            <person name="Schakwitz W."/>
            <person name="Umezawa K."/>
            <person name="Ohm R.A."/>
            <person name="Grigoriev I.V."/>
            <person name="Nagy L.G."/>
            <person name="Gibbons J."/>
            <person name="Hibbett D."/>
        </authorList>
    </citation>
    <scope>NUCLEOTIDE SEQUENCE [LARGE SCALE GENOMIC DNA]</scope>
    <source>
        <strain evidence="1">ALCF2SS1-6</strain>
    </source>
</reference>
<proteinExistence type="predicted"/>
<organism evidence="1 2">
    <name type="scientific">Lentinus tigrinus ALCF2SS1-6</name>
    <dbReference type="NCBI Taxonomy" id="1328759"/>
    <lineage>
        <taxon>Eukaryota</taxon>
        <taxon>Fungi</taxon>
        <taxon>Dikarya</taxon>
        <taxon>Basidiomycota</taxon>
        <taxon>Agaricomycotina</taxon>
        <taxon>Agaricomycetes</taxon>
        <taxon>Polyporales</taxon>
        <taxon>Polyporaceae</taxon>
        <taxon>Lentinus</taxon>
    </lineage>
</organism>
<dbReference type="EMBL" id="ML122290">
    <property type="protein sequence ID" value="RPD56170.1"/>
    <property type="molecule type" value="Genomic_DNA"/>
</dbReference>
<dbReference type="Proteomes" id="UP000313359">
    <property type="component" value="Unassembled WGS sequence"/>
</dbReference>
<gene>
    <name evidence="1" type="ORF">L227DRAFT_566245</name>
</gene>
<name>A0A5C2RYN7_9APHY</name>